<protein>
    <submittedName>
        <fullName evidence="4">GAF domain-containing protein</fullName>
    </submittedName>
</protein>
<evidence type="ECO:0000256" key="1">
    <source>
        <dbReference type="ARBA" id="ARBA00023015"/>
    </source>
</evidence>
<dbReference type="PIRSF" id="PIRSF036625">
    <property type="entry name" value="GAF_ANTAR"/>
    <property type="match status" value="1"/>
</dbReference>
<evidence type="ECO:0000256" key="2">
    <source>
        <dbReference type="ARBA" id="ARBA00023163"/>
    </source>
</evidence>
<dbReference type="Gene3D" id="3.30.450.40">
    <property type="match status" value="1"/>
</dbReference>
<dbReference type="InterPro" id="IPR029016">
    <property type="entry name" value="GAF-like_dom_sf"/>
</dbReference>
<organism evidence="4 5">
    <name type="scientific">Crystallibacter crystallopoietes</name>
    <dbReference type="NCBI Taxonomy" id="37928"/>
    <lineage>
        <taxon>Bacteria</taxon>
        <taxon>Bacillati</taxon>
        <taxon>Actinomycetota</taxon>
        <taxon>Actinomycetes</taxon>
        <taxon>Micrococcales</taxon>
        <taxon>Micrococcaceae</taxon>
        <taxon>Crystallibacter</taxon>
    </lineage>
</organism>
<dbReference type="AlphaFoldDB" id="A0A1H1AWN2"/>
<dbReference type="GO" id="GO:0003723">
    <property type="term" value="F:RNA binding"/>
    <property type="evidence" value="ECO:0007669"/>
    <property type="project" value="InterPro"/>
</dbReference>
<name>A0A1H1AWN2_9MICC</name>
<dbReference type="SUPFAM" id="SSF55781">
    <property type="entry name" value="GAF domain-like"/>
    <property type="match status" value="1"/>
</dbReference>
<evidence type="ECO:0000259" key="3">
    <source>
        <dbReference type="PROSITE" id="PS50921"/>
    </source>
</evidence>
<keyword evidence="1" id="KW-0805">Transcription regulation</keyword>
<dbReference type="InterPro" id="IPR003018">
    <property type="entry name" value="GAF"/>
</dbReference>
<dbReference type="InterPro" id="IPR012074">
    <property type="entry name" value="GAF_ANTAR"/>
</dbReference>
<dbReference type="PROSITE" id="PS50921">
    <property type="entry name" value="ANTAR"/>
    <property type="match status" value="1"/>
</dbReference>
<dbReference type="Proteomes" id="UP000181917">
    <property type="component" value="Unassembled WGS sequence"/>
</dbReference>
<feature type="domain" description="ANTAR" evidence="3">
    <location>
        <begin position="180"/>
        <end position="241"/>
    </location>
</feature>
<accession>A0A1H1AWN2</accession>
<dbReference type="SMART" id="SM01012">
    <property type="entry name" value="ANTAR"/>
    <property type="match status" value="1"/>
</dbReference>
<dbReference type="InterPro" id="IPR005561">
    <property type="entry name" value="ANTAR"/>
</dbReference>
<dbReference type="Gene3D" id="1.10.10.10">
    <property type="entry name" value="Winged helix-like DNA-binding domain superfamily/Winged helix DNA-binding domain"/>
    <property type="match status" value="1"/>
</dbReference>
<proteinExistence type="predicted"/>
<dbReference type="Pfam" id="PF03861">
    <property type="entry name" value="ANTAR"/>
    <property type="match status" value="1"/>
</dbReference>
<reference evidence="4 5" key="1">
    <citation type="submission" date="2016-10" db="EMBL/GenBank/DDBJ databases">
        <authorList>
            <person name="de Groot N.N."/>
        </authorList>
    </citation>
    <scope>NUCLEOTIDE SEQUENCE [LARGE SCALE GENOMIC DNA]</scope>
    <source>
        <strain evidence="4 5">DSM 20117</strain>
    </source>
</reference>
<dbReference type="Pfam" id="PF13185">
    <property type="entry name" value="GAF_2"/>
    <property type="match status" value="1"/>
</dbReference>
<gene>
    <name evidence="4" type="ORF">SAMN04489742_1118</name>
</gene>
<dbReference type="EMBL" id="FNKH01000002">
    <property type="protein sequence ID" value="SDQ43931.1"/>
    <property type="molecule type" value="Genomic_DNA"/>
</dbReference>
<evidence type="ECO:0000313" key="4">
    <source>
        <dbReference type="EMBL" id="SDQ43931.1"/>
    </source>
</evidence>
<dbReference type="InterPro" id="IPR036388">
    <property type="entry name" value="WH-like_DNA-bd_sf"/>
</dbReference>
<keyword evidence="2" id="KW-0804">Transcription</keyword>
<evidence type="ECO:0000313" key="5">
    <source>
        <dbReference type="Proteomes" id="UP000181917"/>
    </source>
</evidence>
<sequence>MSETAPTFLSTESTAKTDTHLSQHLQELVLNSTDVGEFLDGLARLSSSSLSTPGDEVLTGITLLRHKRSATVASSSEDAQAMDEIQYAFGDGPCMTASREQVNVLVADLQTEERWPQYTTAVLQLGVRSILAVPFHLQEDTKAALNLYSHRPGRFDEKSVELVEQFVRQTSLGLMLAVRFTHLAETADNLKAALVSRTDIDVAVGIIMAQNRCSQESAVEILKTASSTRNIKLRDVAAGIVTSLDQGPAKTFYED</sequence>
<dbReference type="STRING" id="37928.SAMN04489742_1118"/>
<keyword evidence="5" id="KW-1185">Reference proteome</keyword>